<dbReference type="InterPro" id="IPR023885">
    <property type="entry name" value="4Fe4S-binding_SPASM_dom"/>
</dbReference>
<keyword evidence="4" id="KW-0479">Metal-binding</keyword>
<comment type="cofactor">
    <cofactor evidence="1">
        <name>[4Fe-4S] cluster</name>
        <dbReference type="ChEBI" id="CHEBI:49883"/>
    </cofactor>
</comment>
<evidence type="ECO:0000259" key="8">
    <source>
        <dbReference type="Pfam" id="PF13186"/>
    </source>
</evidence>
<protein>
    <submittedName>
        <fullName evidence="9">Iron-sulfur cluster protein</fullName>
    </submittedName>
</protein>
<sequence>MSLMLRSLQANFAYRFGFTRLPYAPLLISLEPTNYCNLRCPMCPVGHRAHDPSIARGFMPRAVFDTLLPELARIRPVIAFHMGGESLMHPDFFQMGQELRTAGLRVRLDSNAMLISRDVARRLIEHPPVDEIYLDLDGDDAGSYERIRKRANFDRVVGNIRHLLSFRAERKQSLPRIIVKGIRYYRLGAKPGFPDSYKALFADAPPDEYRFAWADYWPGSHREDLSSASAEDGALYQVPPANSDPKACELLWSRLAIGWDGQALLCCLDLNRTALIADVVKSGIMGAWNSPAMMDARRAHISGRQTEMSLCANCQQIRRESPSLLRRFKLLNTGRNASQGGERQS</sequence>
<gene>
    <name evidence="9" type="ORF">CLV41_12115</name>
</gene>
<evidence type="ECO:0000256" key="6">
    <source>
        <dbReference type="ARBA" id="ARBA00023014"/>
    </source>
</evidence>
<dbReference type="OrthoDB" id="5288924at2"/>
<dbReference type="AlphaFoldDB" id="A0A2S3UJW8"/>
<keyword evidence="2" id="KW-0004">4Fe-4S</keyword>
<keyword evidence="10" id="KW-1185">Reference proteome</keyword>
<evidence type="ECO:0000256" key="5">
    <source>
        <dbReference type="ARBA" id="ARBA00023004"/>
    </source>
</evidence>
<organism evidence="9 10">
    <name type="scientific">Roseibium marinum</name>
    <dbReference type="NCBI Taxonomy" id="281252"/>
    <lineage>
        <taxon>Bacteria</taxon>
        <taxon>Pseudomonadati</taxon>
        <taxon>Pseudomonadota</taxon>
        <taxon>Alphaproteobacteria</taxon>
        <taxon>Hyphomicrobiales</taxon>
        <taxon>Stappiaceae</taxon>
        <taxon>Roseibium</taxon>
    </lineage>
</organism>
<evidence type="ECO:0000256" key="3">
    <source>
        <dbReference type="ARBA" id="ARBA00022691"/>
    </source>
</evidence>
<dbReference type="SFLD" id="SFLDS00029">
    <property type="entry name" value="Radical_SAM"/>
    <property type="match status" value="1"/>
</dbReference>
<evidence type="ECO:0000256" key="4">
    <source>
        <dbReference type="ARBA" id="ARBA00022723"/>
    </source>
</evidence>
<dbReference type="InterPro" id="IPR007197">
    <property type="entry name" value="rSAM"/>
</dbReference>
<dbReference type="InterPro" id="IPR050377">
    <property type="entry name" value="Radical_SAM_PqqE_MftC-like"/>
</dbReference>
<dbReference type="GO" id="GO:0046872">
    <property type="term" value="F:metal ion binding"/>
    <property type="evidence" value="ECO:0007669"/>
    <property type="project" value="UniProtKB-KW"/>
</dbReference>
<dbReference type="PANTHER" id="PTHR11228">
    <property type="entry name" value="RADICAL SAM DOMAIN PROTEIN"/>
    <property type="match status" value="1"/>
</dbReference>
<reference evidence="9 10" key="1">
    <citation type="submission" date="2018-01" db="EMBL/GenBank/DDBJ databases">
        <title>Genomic Encyclopedia of Archaeal and Bacterial Type Strains, Phase II (KMG-II): from individual species to whole genera.</title>
        <authorList>
            <person name="Goeker M."/>
        </authorList>
    </citation>
    <scope>NUCLEOTIDE SEQUENCE [LARGE SCALE GENOMIC DNA]</scope>
    <source>
        <strain evidence="9 10">DSM 17023</strain>
    </source>
</reference>
<dbReference type="Proteomes" id="UP000236959">
    <property type="component" value="Unassembled WGS sequence"/>
</dbReference>
<evidence type="ECO:0000259" key="7">
    <source>
        <dbReference type="Pfam" id="PF04055"/>
    </source>
</evidence>
<keyword evidence="5" id="KW-0408">Iron</keyword>
<evidence type="ECO:0000256" key="1">
    <source>
        <dbReference type="ARBA" id="ARBA00001966"/>
    </source>
</evidence>
<feature type="domain" description="Radical SAM core" evidence="7">
    <location>
        <begin position="31"/>
        <end position="164"/>
    </location>
</feature>
<evidence type="ECO:0000256" key="2">
    <source>
        <dbReference type="ARBA" id="ARBA00022485"/>
    </source>
</evidence>
<proteinExistence type="predicted"/>
<name>A0A2S3UJW8_9HYPH</name>
<dbReference type="SFLD" id="SFLDG01387">
    <property type="entry name" value="BtrN-like_SPASM_domain_contain"/>
    <property type="match status" value="1"/>
</dbReference>
<dbReference type="Pfam" id="PF04055">
    <property type="entry name" value="Radical_SAM"/>
    <property type="match status" value="1"/>
</dbReference>
<dbReference type="RefSeq" id="WP_103225549.1">
    <property type="nucleotide sequence ID" value="NZ_PPCN01000021.1"/>
</dbReference>
<dbReference type="EMBL" id="PPCN01000021">
    <property type="protein sequence ID" value="POF27789.1"/>
    <property type="molecule type" value="Genomic_DNA"/>
</dbReference>
<dbReference type="InterPro" id="IPR034391">
    <property type="entry name" value="AdoMet-like_SPASM_containing"/>
</dbReference>
<dbReference type="PANTHER" id="PTHR11228:SF35">
    <property type="entry name" value="MOLYBDENUM COFACTOR BIOSYNTHESIS PROTEIN A-RELATED"/>
    <property type="match status" value="1"/>
</dbReference>
<evidence type="ECO:0000313" key="9">
    <source>
        <dbReference type="EMBL" id="POF27789.1"/>
    </source>
</evidence>
<comment type="caution">
    <text evidence="9">The sequence shown here is derived from an EMBL/GenBank/DDBJ whole genome shotgun (WGS) entry which is preliminary data.</text>
</comment>
<keyword evidence="6" id="KW-0411">Iron-sulfur</keyword>
<dbReference type="InterPro" id="IPR058240">
    <property type="entry name" value="rSAM_sf"/>
</dbReference>
<dbReference type="CDD" id="cd21109">
    <property type="entry name" value="SPASM"/>
    <property type="match status" value="1"/>
</dbReference>
<dbReference type="SUPFAM" id="SSF102114">
    <property type="entry name" value="Radical SAM enzymes"/>
    <property type="match status" value="1"/>
</dbReference>
<dbReference type="GO" id="GO:0051536">
    <property type="term" value="F:iron-sulfur cluster binding"/>
    <property type="evidence" value="ECO:0007669"/>
    <property type="project" value="UniProtKB-KW"/>
</dbReference>
<evidence type="ECO:0000313" key="10">
    <source>
        <dbReference type="Proteomes" id="UP000236959"/>
    </source>
</evidence>
<keyword evidence="3" id="KW-0949">S-adenosyl-L-methionine</keyword>
<dbReference type="InterPro" id="IPR013785">
    <property type="entry name" value="Aldolase_TIM"/>
</dbReference>
<dbReference type="Gene3D" id="3.20.20.70">
    <property type="entry name" value="Aldolase class I"/>
    <property type="match status" value="1"/>
</dbReference>
<dbReference type="GO" id="GO:0003824">
    <property type="term" value="F:catalytic activity"/>
    <property type="evidence" value="ECO:0007669"/>
    <property type="project" value="InterPro"/>
</dbReference>
<accession>A0A2S3UJW8</accession>
<dbReference type="Pfam" id="PF13186">
    <property type="entry name" value="SPASM"/>
    <property type="match status" value="1"/>
</dbReference>
<dbReference type="SFLD" id="SFLDG01067">
    <property type="entry name" value="SPASM/twitch_domain_containing"/>
    <property type="match status" value="1"/>
</dbReference>
<feature type="domain" description="4Fe4S-binding SPASM" evidence="8">
    <location>
        <begin position="248"/>
        <end position="315"/>
    </location>
</feature>
<dbReference type="CDD" id="cd01335">
    <property type="entry name" value="Radical_SAM"/>
    <property type="match status" value="1"/>
</dbReference>